<dbReference type="RefSeq" id="WP_119114546.1">
    <property type="nucleotide sequence ID" value="NZ_CBCSEO010000018.1"/>
</dbReference>
<gene>
    <name evidence="1" type="ORF">D1970_19605</name>
</gene>
<dbReference type="EMBL" id="QWVT01000040">
    <property type="protein sequence ID" value="RID82239.1"/>
    <property type="molecule type" value="Genomic_DNA"/>
</dbReference>
<name>A0A398AX47_9BACI</name>
<comment type="caution">
    <text evidence="1">The sequence shown here is derived from an EMBL/GenBank/DDBJ whole genome shotgun (WGS) entry which is preliminary data.</text>
</comment>
<proteinExistence type="predicted"/>
<evidence type="ECO:0008006" key="3">
    <source>
        <dbReference type="Google" id="ProtNLM"/>
    </source>
</evidence>
<dbReference type="OrthoDB" id="47713at2"/>
<keyword evidence="2" id="KW-1185">Reference proteome</keyword>
<dbReference type="AlphaFoldDB" id="A0A398AX47"/>
<sequence>MEAEACKKCGYTEFKKGKLGNGYVNLMPINSFFSSGSPMIVTFCGHCGEVSSVSVEKPRKF</sequence>
<protein>
    <recommendedName>
        <fullName evidence="3">Transcription initiation factor TFIIIB</fullName>
    </recommendedName>
</protein>
<evidence type="ECO:0000313" key="1">
    <source>
        <dbReference type="EMBL" id="RID82239.1"/>
    </source>
</evidence>
<evidence type="ECO:0000313" key="2">
    <source>
        <dbReference type="Proteomes" id="UP000265816"/>
    </source>
</evidence>
<dbReference type="Proteomes" id="UP000265816">
    <property type="component" value="Unassembled WGS sequence"/>
</dbReference>
<accession>A0A398AX47</accession>
<reference evidence="1 2" key="1">
    <citation type="submission" date="2018-08" db="EMBL/GenBank/DDBJ databases">
        <title>Bacillus jemisoniae sp. nov., Bacillus chryseoplanitiae sp. nov., Bacillus resnikiae sp. nov., and Bacillus frankliniae sp. nov., isolated from Viking spacecraft and associated surfaces.</title>
        <authorList>
            <person name="Seuylemezian A."/>
            <person name="Vaishampayan P."/>
        </authorList>
    </citation>
    <scope>NUCLEOTIDE SEQUENCE [LARGE SCALE GENOMIC DNA]</scope>
    <source>
        <strain evidence="1 2">JJ-247</strain>
    </source>
</reference>
<organism evidence="1 2">
    <name type="scientific">Mesobacillus zeae</name>
    <dbReference type="NCBI Taxonomy" id="1917180"/>
    <lineage>
        <taxon>Bacteria</taxon>
        <taxon>Bacillati</taxon>
        <taxon>Bacillota</taxon>
        <taxon>Bacilli</taxon>
        <taxon>Bacillales</taxon>
        <taxon>Bacillaceae</taxon>
        <taxon>Mesobacillus</taxon>
    </lineage>
</organism>